<dbReference type="EMBL" id="CP034662">
    <property type="protein sequence ID" value="AZQ93765.1"/>
    <property type="molecule type" value="Genomic_DNA"/>
</dbReference>
<sequence>MHALPTCPVAQLPPPCAVGFGIFRHGHKCACGFVKDDFIDVIHGGLP</sequence>
<protein>
    <submittedName>
        <fullName evidence="1">Uncharacterized protein</fullName>
    </submittedName>
</protein>
<proteinExistence type="predicted"/>
<organism evidence="1 2">
    <name type="scientific">Moraxella catarrhalis</name>
    <name type="common">Branhamella catarrhalis</name>
    <dbReference type="NCBI Taxonomy" id="480"/>
    <lineage>
        <taxon>Bacteria</taxon>
        <taxon>Pseudomonadati</taxon>
        <taxon>Pseudomonadota</taxon>
        <taxon>Gammaproteobacteria</taxon>
        <taxon>Moraxellales</taxon>
        <taxon>Moraxellaceae</taxon>
        <taxon>Moraxella</taxon>
    </lineage>
</organism>
<reference evidence="1 2" key="1">
    <citation type="submission" date="2018-12" db="EMBL/GenBank/DDBJ databases">
        <title>Persistence of Moraxella catarrhalis in Chronic Obstructive Pulmonary Disease and Regulation of the Hag/MID Adhesin.</title>
        <authorList>
            <person name="Murphy T."/>
            <person name="Zhao X."/>
            <person name="Vyas G."/>
            <person name="Aluvathingal J."/>
            <person name="Nadendla S."/>
            <person name="Tallon L."/>
            <person name="Tettelin H."/>
        </authorList>
    </citation>
    <scope>NUCLEOTIDE SEQUENCE [LARGE SCALE GENOMIC DNA]</scope>
    <source>
        <strain evidence="1 2">46P58B1</strain>
    </source>
</reference>
<dbReference type="AlphaFoldDB" id="A0A3Q9GIC2"/>
<evidence type="ECO:0000313" key="1">
    <source>
        <dbReference type="EMBL" id="AZQ93765.1"/>
    </source>
</evidence>
<gene>
    <name evidence="1" type="ORF">EJK53_0655</name>
</gene>
<dbReference type="Proteomes" id="UP000280228">
    <property type="component" value="Chromosome"/>
</dbReference>
<name>A0A3Q9GIC2_MORCA</name>
<accession>A0A3Q9GIC2</accession>
<evidence type="ECO:0000313" key="2">
    <source>
        <dbReference type="Proteomes" id="UP000280228"/>
    </source>
</evidence>